<protein>
    <submittedName>
        <fullName evidence="3">ELMO domain-containing protein 1</fullName>
    </submittedName>
</protein>
<feature type="chain" id="PRO_5043821030" evidence="1">
    <location>
        <begin position="17"/>
        <end position="289"/>
    </location>
</feature>
<reference evidence="3 4" key="1">
    <citation type="journal article" date="2023" name="BMC Biol.">
        <title>The compact genome of the sponge Oopsacas minuta (Hexactinellida) is lacking key metazoan core genes.</title>
        <authorList>
            <person name="Santini S."/>
            <person name="Schenkelaars Q."/>
            <person name="Jourda C."/>
            <person name="Duchesne M."/>
            <person name="Belahbib H."/>
            <person name="Rocher C."/>
            <person name="Selva M."/>
            <person name="Riesgo A."/>
            <person name="Vervoort M."/>
            <person name="Leys S.P."/>
            <person name="Kodjabachian L."/>
            <person name="Le Bivic A."/>
            <person name="Borchiellini C."/>
            <person name="Claverie J.M."/>
            <person name="Renard E."/>
        </authorList>
    </citation>
    <scope>NUCLEOTIDE SEQUENCE [LARGE SCALE GENOMIC DNA]</scope>
    <source>
        <strain evidence="3">SPO-2</strain>
    </source>
</reference>
<dbReference type="AlphaFoldDB" id="A0AAV7K6Q9"/>
<dbReference type="Pfam" id="PF04727">
    <property type="entry name" value="ELMO_CED12"/>
    <property type="match status" value="1"/>
</dbReference>
<name>A0AAV7K6Q9_9METZ</name>
<feature type="domain" description="ELMO" evidence="2">
    <location>
        <begin position="123"/>
        <end position="282"/>
    </location>
</feature>
<sequence length="289" mass="34256">MLFGIIHLFFWRIFKSLLRIWTRKCEIQRICENNRSDIYQECVSLEASMCFSKSAPIRSLVSMSRFNNKSVDEHIAAMIVCKGIKDLSFQERFRDRISLIIHYNSLIREVTELKKSYSTENTTHEATLLSLWDCLKPNEKLKERRSKQWSDLGFQGLDPATDFRGMGYLALTQLYYLANTRTELARNLLLKSQHPEYGYPFALVGIHTTSFLSNLLTTRSLRYQLFILSERYQHTISMERFNELFVYVFVEFDKFWRESGPNNVMQFNERWRVFDSVITQNLNTINVLN</sequence>
<keyword evidence="1" id="KW-0732">Signal</keyword>
<gene>
    <name evidence="3" type="ORF">LOD99_16263</name>
</gene>
<evidence type="ECO:0000259" key="2">
    <source>
        <dbReference type="PROSITE" id="PS51335"/>
    </source>
</evidence>
<dbReference type="EMBL" id="JAKMXF010000133">
    <property type="protein sequence ID" value="KAI6656961.1"/>
    <property type="molecule type" value="Genomic_DNA"/>
</dbReference>
<organism evidence="3 4">
    <name type="scientific">Oopsacas minuta</name>
    <dbReference type="NCBI Taxonomy" id="111878"/>
    <lineage>
        <taxon>Eukaryota</taxon>
        <taxon>Metazoa</taxon>
        <taxon>Porifera</taxon>
        <taxon>Hexactinellida</taxon>
        <taxon>Hexasterophora</taxon>
        <taxon>Lyssacinosida</taxon>
        <taxon>Leucopsacidae</taxon>
        <taxon>Oopsacas</taxon>
    </lineage>
</organism>
<evidence type="ECO:0000313" key="4">
    <source>
        <dbReference type="Proteomes" id="UP001165289"/>
    </source>
</evidence>
<dbReference type="GO" id="GO:0005096">
    <property type="term" value="F:GTPase activator activity"/>
    <property type="evidence" value="ECO:0007669"/>
    <property type="project" value="TreeGrafter"/>
</dbReference>
<dbReference type="InterPro" id="IPR006816">
    <property type="entry name" value="ELMO_dom"/>
</dbReference>
<comment type="caution">
    <text evidence="3">The sequence shown here is derived from an EMBL/GenBank/DDBJ whole genome shotgun (WGS) entry which is preliminary data.</text>
</comment>
<dbReference type="PANTHER" id="PTHR12771">
    <property type="entry name" value="ENGULFMENT AND CELL MOTILITY"/>
    <property type="match status" value="1"/>
</dbReference>
<dbReference type="Proteomes" id="UP001165289">
    <property type="component" value="Unassembled WGS sequence"/>
</dbReference>
<dbReference type="InterPro" id="IPR050868">
    <property type="entry name" value="ELMO_domain-containing"/>
</dbReference>
<evidence type="ECO:0000313" key="3">
    <source>
        <dbReference type="EMBL" id="KAI6656961.1"/>
    </source>
</evidence>
<dbReference type="PROSITE" id="PS51335">
    <property type="entry name" value="ELMO"/>
    <property type="match status" value="1"/>
</dbReference>
<accession>A0AAV7K6Q9</accession>
<feature type="signal peptide" evidence="1">
    <location>
        <begin position="1"/>
        <end position="16"/>
    </location>
</feature>
<evidence type="ECO:0000256" key="1">
    <source>
        <dbReference type="SAM" id="SignalP"/>
    </source>
</evidence>
<proteinExistence type="predicted"/>
<dbReference type="PANTHER" id="PTHR12771:SF51">
    <property type="entry name" value="LD01482P"/>
    <property type="match status" value="1"/>
</dbReference>
<keyword evidence="4" id="KW-1185">Reference proteome</keyword>